<dbReference type="AlphaFoldDB" id="A0A9W8B191"/>
<dbReference type="Pfam" id="PF08245">
    <property type="entry name" value="Mur_ligase_M"/>
    <property type="match status" value="1"/>
</dbReference>
<dbReference type="OrthoDB" id="5212574at2759"/>
<protein>
    <submittedName>
        <fullName evidence="7">Folylpolyglutamate synthase</fullName>
        <ecNumber evidence="7">6.3.2.12</ecNumber>
    </submittedName>
</protein>
<dbReference type="EMBL" id="JANBPY010000032">
    <property type="protein sequence ID" value="KAJ1969684.1"/>
    <property type="molecule type" value="Genomic_DNA"/>
</dbReference>
<evidence type="ECO:0000313" key="7">
    <source>
        <dbReference type="EMBL" id="KAJ1969684.1"/>
    </source>
</evidence>
<feature type="domain" description="Mur ligase central" evidence="6">
    <location>
        <begin position="34"/>
        <end position="180"/>
    </location>
</feature>
<evidence type="ECO:0000256" key="4">
    <source>
        <dbReference type="ARBA" id="ARBA00022840"/>
    </source>
</evidence>
<dbReference type="GO" id="GO:0005829">
    <property type="term" value="C:cytosol"/>
    <property type="evidence" value="ECO:0007669"/>
    <property type="project" value="TreeGrafter"/>
</dbReference>
<reference evidence="7" key="1">
    <citation type="submission" date="2022-07" db="EMBL/GenBank/DDBJ databases">
        <title>Phylogenomic reconstructions and comparative analyses of Kickxellomycotina fungi.</title>
        <authorList>
            <person name="Reynolds N.K."/>
            <person name="Stajich J.E."/>
            <person name="Barry K."/>
            <person name="Grigoriev I.V."/>
            <person name="Crous P."/>
            <person name="Smith M.E."/>
        </authorList>
    </citation>
    <scope>NUCLEOTIDE SEQUENCE</scope>
    <source>
        <strain evidence="7">RSA 1196</strain>
    </source>
</reference>
<dbReference type="InterPro" id="IPR018109">
    <property type="entry name" value="Folylpolyglutamate_synth_CS"/>
</dbReference>
<gene>
    <name evidence="7" type="primary">FOL3</name>
    <name evidence="7" type="ORF">IWQ62_000459</name>
</gene>
<sequence length="254" mass="27462">MSSPPAGINLSCANLHQTLAVLDHPEKRLKVIQVAGTNGKGSVCACIASVLRHAGYKVGRFTSPHLVEPRDSIVVNDAVIPSTVWDDLQRRGEEAQRDAQVLLTSFEKLTLCAILWFDQEQVDWAVLEVGVGGARDATSVCAASTLVSVLTAVALDHVGLIGSTLDEIAEEKCGIFRPRKAVVVGEQRYPEVVSVVRQTVQRVRPDVAYSVLPVARKASSARPFSTYEVTWSHRTSLTPPTDTPEATPIKSNTL</sequence>
<dbReference type="InterPro" id="IPR036565">
    <property type="entry name" value="Mur-like_cat_sf"/>
</dbReference>
<evidence type="ECO:0000256" key="3">
    <source>
        <dbReference type="ARBA" id="ARBA00022741"/>
    </source>
</evidence>
<keyword evidence="2 7" id="KW-0436">Ligase</keyword>
<dbReference type="InterPro" id="IPR001645">
    <property type="entry name" value="Folylpolyglutamate_synth"/>
</dbReference>
<dbReference type="Gene3D" id="3.40.1190.10">
    <property type="entry name" value="Mur-like, catalytic domain"/>
    <property type="match status" value="1"/>
</dbReference>
<dbReference type="GO" id="GO:0005739">
    <property type="term" value="C:mitochondrion"/>
    <property type="evidence" value="ECO:0007669"/>
    <property type="project" value="TreeGrafter"/>
</dbReference>
<dbReference type="GO" id="GO:0008841">
    <property type="term" value="F:dihydrofolate synthase activity"/>
    <property type="evidence" value="ECO:0007669"/>
    <property type="project" value="UniProtKB-EC"/>
</dbReference>
<dbReference type="GO" id="GO:0005524">
    <property type="term" value="F:ATP binding"/>
    <property type="evidence" value="ECO:0007669"/>
    <property type="project" value="UniProtKB-KW"/>
</dbReference>
<dbReference type="PROSITE" id="PS01011">
    <property type="entry name" value="FOLYLPOLYGLU_SYNT_1"/>
    <property type="match status" value="1"/>
</dbReference>
<evidence type="ECO:0000256" key="5">
    <source>
        <dbReference type="SAM" id="MobiDB-lite"/>
    </source>
</evidence>
<evidence type="ECO:0000256" key="2">
    <source>
        <dbReference type="ARBA" id="ARBA00022598"/>
    </source>
</evidence>
<keyword evidence="4" id="KW-0067">ATP-binding</keyword>
<organism evidence="7 8">
    <name type="scientific">Dispira parvispora</name>
    <dbReference type="NCBI Taxonomy" id="1520584"/>
    <lineage>
        <taxon>Eukaryota</taxon>
        <taxon>Fungi</taxon>
        <taxon>Fungi incertae sedis</taxon>
        <taxon>Zoopagomycota</taxon>
        <taxon>Kickxellomycotina</taxon>
        <taxon>Dimargaritomycetes</taxon>
        <taxon>Dimargaritales</taxon>
        <taxon>Dimargaritaceae</taxon>
        <taxon>Dispira</taxon>
    </lineage>
</organism>
<comment type="caution">
    <text evidence="7">The sequence shown here is derived from an EMBL/GenBank/DDBJ whole genome shotgun (WGS) entry which is preliminary data.</text>
</comment>
<feature type="non-terminal residue" evidence="7">
    <location>
        <position position="254"/>
    </location>
</feature>
<dbReference type="PANTHER" id="PTHR11136">
    <property type="entry name" value="FOLYLPOLYGLUTAMATE SYNTHASE-RELATED"/>
    <property type="match status" value="1"/>
</dbReference>
<evidence type="ECO:0000256" key="1">
    <source>
        <dbReference type="ARBA" id="ARBA00008276"/>
    </source>
</evidence>
<evidence type="ECO:0000259" key="6">
    <source>
        <dbReference type="Pfam" id="PF08245"/>
    </source>
</evidence>
<name>A0A9W8B191_9FUNG</name>
<dbReference type="Proteomes" id="UP001150925">
    <property type="component" value="Unassembled WGS sequence"/>
</dbReference>
<feature type="region of interest" description="Disordered" evidence="5">
    <location>
        <begin position="233"/>
        <end position="254"/>
    </location>
</feature>
<dbReference type="PANTHER" id="PTHR11136:SF0">
    <property type="entry name" value="DIHYDROFOLATE SYNTHETASE-RELATED"/>
    <property type="match status" value="1"/>
</dbReference>
<dbReference type="EC" id="6.3.2.12" evidence="7"/>
<keyword evidence="3" id="KW-0547">Nucleotide-binding</keyword>
<keyword evidence="8" id="KW-1185">Reference proteome</keyword>
<dbReference type="SUPFAM" id="SSF53623">
    <property type="entry name" value="MurD-like peptide ligases, catalytic domain"/>
    <property type="match status" value="1"/>
</dbReference>
<dbReference type="NCBIfam" id="TIGR01499">
    <property type="entry name" value="folC"/>
    <property type="match status" value="1"/>
</dbReference>
<dbReference type="GO" id="GO:0004326">
    <property type="term" value="F:tetrahydrofolylpolyglutamate synthase activity"/>
    <property type="evidence" value="ECO:0007669"/>
    <property type="project" value="InterPro"/>
</dbReference>
<evidence type="ECO:0000313" key="8">
    <source>
        <dbReference type="Proteomes" id="UP001150925"/>
    </source>
</evidence>
<dbReference type="InterPro" id="IPR013221">
    <property type="entry name" value="Mur_ligase_cen"/>
</dbReference>
<proteinExistence type="inferred from homology"/>
<comment type="similarity">
    <text evidence="1">Belongs to the folylpolyglutamate synthase family.</text>
</comment>
<accession>A0A9W8B191</accession>